<sequence>MTAPKEDEISSNIKSYHGIPLLRSEYNALMEFEQQITNPLPLVSEWNSNIFGFIARENHVIALGIPSKDLTILTENICNLKYLTRLSLKNNLL</sequence>
<proteinExistence type="predicted"/>
<feature type="non-terminal residue" evidence="1">
    <location>
        <position position="93"/>
    </location>
</feature>
<dbReference type="Gene3D" id="3.80.10.10">
    <property type="entry name" value="Ribonuclease Inhibitor"/>
    <property type="match status" value="1"/>
</dbReference>
<protein>
    <submittedName>
        <fullName evidence="1">Uncharacterized protein</fullName>
    </submittedName>
</protein>
<name>X1RPS8_9ZZZZ</name>
<accession>X1RPS8</accession>
<dbReference type="InterPro" id="IPR032675">
    <property type="entry name" value="LRR_dom_sf"/>
</dbReference>
<dbReference type="AlphaFoldDB" id="X1RPS8"/>
<gene>
    <name evidence="1" type="ORF">S06H3_57133</name>
</gene>
<comment type="caution">
    <text evidence="1">The sequence shown here is derived from an EMBL/GenBank/DDBJ whole genome shotgun (WGS) entry which is preliminary data.</text>
</comment>
<evidence type="ECO:0000313" key="1">
    <source>
        <dbReference type="EMBL" id="GAI57504.1"/>
    </source>
</evidence>
<organism evidence="1">
    <name type="scientific">marine sediment metagenome</name>
    <dbReference type="NCBI Taxonomy" id="412755"/>
    <lineage>
        <taxon>unclassified sequences</taxon>
        <taxon>metagenomes</taxon>
        <taxon>ecological metagenomes</taxon>
    </lineage>
</organism>
<dbReference type="EMBL" id="BARV01036841">
    <property type="protein sequence ID" value="GAI57504.1"/>
    <property type="molecule type" value="Genomic_DNA"/>
</dbReference>
<reference evidence="1" key="1">
    <citation type="journal article" date="2014" name="Front. Microbiol.">
        <title>High frequency of phylogenetically diverse reductive dehalogenase-homologous genes in deep subseafloor sedimentary metagenomes.</title>
        <authorList>
            <person name="Kawai M."/>
            <person name="Futagami T."/>
            <person name="Toyoda A."/>
            <person name="Takaki Y."/>
            <person name="Nishi S."/>
            <person name="Hori S."/>
            <person name="Arai W."/>
            <person name="Tsubouchi T."/>
            <person name="Morono Y."/>
            <person name="Uchiyama I."/>
            <person name="Ito T."/>
            <person name="Fujiyama A."/>
            <person name="Inagaki F."/>
            <person name="Takami H."/>
        </authorList>
    </citation>
    <scope>NUCLEOTIDE SEQUENCE</scope>
    <source>
        <strain evidence="1">Expedition CK06-06</strain>
    </source>
</reference>